<name>A0ABU6YJT6_9FABA</name>
<accession>A0ABU6YJT6</accession>
<evidence type="ECO:0000313" key="1">
    <source>
        <dbReference type="EMBL" id="MED6209148.1"/>
    </source>
</evidence>
<protein>
    <submittedName>
        <fullName evidence="1">Uncharacterized protein</fullName>
    </submittedName>
</protein>
<keyword evidence="2" id="KW-1185">Reference proteome</keyword>
<comment type="caution">
    <text evidence="1">The sequence shown here is derived from an EMBL/GenBank/DDBJ whole genome shotgun (WGS) entry which is preliminary data.</text>
</comment>
<dbReference type="EMBL" id="JASCZI010242029">
    <property type="protein sequence ID" value="MED6209148.1"/>
    <property type="molecule type" value="Genomic_DNA"/>
</dbReference>
<sequence>EKNPRPAPSYLAVAPPLSVGQRHSRCLRRRLPGRKSTSYYLRSSKLTVAHFVVAHVAVAVADTVSPRVSLSLFLTHRSPLRDFNLYSLLV</sequence>
<organism evidence="1 2">
    <name type="scientific">Stylosanthes scabra</name>
    <dbReference type="NCBI Taxonomy" id="79078"/>
    <lineage>
        <taxon>Eukaryota</taxon>
        <taxon>Viridiplantae</taxon>
        <taxon>Streptophyta</taxon>
        <taxon>Embryophyta</taxon>
        <taxon>Tracheophyta</taxon>
        <taxon>Spermatophyta</taxon>
        <taxon>Magnoliopsida</taxon>
        <taxon>eudicotyledons</taxon>
        <taxon>Gunneridae</taxon>
        <taxon>Pentapetalae</taxon>
        <taxon>rosids</taxon>
        <taxon>fabids</taxon>
        <taxon>Fabales</taxon>
        <taxon>Fabaceae</taxon>
        <taxon>Papilionoideae</taxon>
        <taxon>50 kb inversion clade</taxon>
        <taxon>dalbergioids sensu lato</taxon>
        <taxon>Dalbergieae</taxon>
        <taxon>Pterocarpus clade</taxon>
        <taxon>Stylosanthes</taxon>
    </lineage>
</organism>
<gene>
    <name evidence="1" type="ORF">PIB30_052018</name>
</gene>
<evidence type="ECO:0000313" key="2">
    <source>
        <dbReference type="Proteomes" id="UP001341840"/>
    </source>
</evidence>
<dbReference type="Proteomes" id="UP001341840">
    <property type="component" value="Unassembled WGS sequence"/>
</dbReference>
<feature type="non-terminal residue" evidence="1">
    <location>
        <position position="1"/>
    </location>
</feature>
<reference evidence="1 2" key="1">
    <citation type="journal article" date="2023" name="Plants (Basel)">
        <title>Bridging the Gap: Combining Genomics and Transcriptomics Approaches to Understand Stylosanthes scabra, an Orphan Legume from the Brazilian Caatinga.</title>
        <authorList>
            <person name="Ferreira-Neto J.R.C."/>
            <person name="da Silva M.D."/>
            <person name="Binneck E."/>
            <person name="de Melo N.F."/>
            <person name="da Silva R.H."/>
            <person name="de Melo A.L.T.M."/>
            <person name="Pandolfi V."/>
            <person name="Bustamante F.O."/>
            <person name="Brasileiro-Vidal A.C."/>
            <person name="Benko-Iseppon A.M."/>
        </authorList>
    </citation>
    <scope>NUCLEOTIDE SEQUENCE [LARGE SCALE GENOMIC DNA]</scope>
    <source>
        <tissue evidence="1">Leaves</tissue>
    </source>
</reference>
<proteinExistence type="predicted"/>